<keyword evidence="1" id="KW-0175">Coiled coil</keyword>
<sequence length="471" mass="54262">MSETDKNNLQNNNIEDTFGNDDDLWDSQSTEAGNLPNYDFEEKEELETVTYDNPEEEEKEIVTTSIIEKESNDNEELIIPSSEESTPEIETLSEEDNQETVKEIVEENLSLEMQEMDQNDDIDNFNNEDVAKELLNEISDSEQDTLTDKEDTGDLHSQKETLIHEIQSLLVQKDQLIKEQQETTKNISILVQESLKVLEDKKQNLEIAVQKLERRKERIEKEMRTTFSGVSQDLAIRVQGFKDYLVGSLQDLAIAAEQLDLNTTNNMDGWETNNNPQPVISNTTDNLNPQFVEKSFQEETRIIRSLIDQYRTRPDYYGPSWQLRRTFEPIHAERVSNWFFTQGGRGALKGMTSRLQNILIASAIISILSQLYGDRLRVLILSDTPEKLGEWRRGLQDCLGISRGDFGPNRGVVLFETAEALSQKADRIMDERDLPLIIMDQNEDRVNLSLLQFPLWLAFAPEKPMASYDYF</sequence>
<dbReference type="InterPro" id="IPR021437">
    <property type="entry name" value="DUF3086"/>
</dbReference>
<dbReference type="EMBL" id="CP003940">
    <property type="protein sequence ID" value="AFZ48221.1"/>
    <property type="molecule type" value="Genomic_DNA"/>
</dbReference>
<dbReference type="Pfam" id="PF11285">
    <property type="entry name" value="DUF3086"/>
    <property type="match status" value="1"/>
</dbReference>
<evidence type="ECO:0000256" key="1">
    <source>
        <dbReference type="SAM" id="Coils"/>
    </source>
</evidence>
<dbReference type="STRING" id="292563.Cyast_2272"/>
<dbReference type="BioCyc" id="CSTA292563:G1353-2276-MONOMER"/>
<dbReference type="KEGG" id="csn:Cyast_2272"/>
<accession>K9YMR8</accession>
<feature type="region of interest" description="Disordered" evidence="2">
    <location>
        <begin position="1"/>
        <end position="100"/>
    </location>
</feature>
<dbReference type="Proteomes" id="UP000010483">
    <property type="component" value="Chromosome"/>
</dbReference>
<feature type="coiled-coil region" evidence="1">
    <location>
        <begin position="159"/>
        <end position="222"/>
    </location>
</feature>
<name>K9YMR8_CYASC</name>
<gene>
    <name evidence="3" type="ordered locus">Cyast_2272</name>
</gene>
<proteinExistence type="predicted"/>
<evidence type="ECO:0000313" key="3">
    <source>
        <dbReference type="EMBL" id="AFZ48221.1"/>
    </source>
</evidence>
<feature type="compositionally biased region" description="Acidic residues" evidence="2">
    <location>
        <begin position="85"/>
        <end position="98"/>
    </location>
</feature>
<dbReference type="eggNOG" id="COG5185">
    <property type="taxonomic scope" value="Bacteria"/>
</dbReference>
<evidence type="ECO:0000313" key="4">
    <source>
        <dbReference type="Proteomes" id="UP000010483"/>
    </source>
</evidence>
<feature type="compositionally biased region" description="Acidic residues" evidence="2">
    <location>
        <begin position="39"/>
        <end position="59"/>
    </location>
</feature>
<dbReference type="AlphaFoldDB" id="K9YMR8"/>
<protein>
    <submittedName>
        <fullName evidence="3">Uncharacterized protein</fullName>
    </submittedName>
</protein>
<organism evidence="3 4">
    <name type="scientific">Cyanobacterium stanieri (strain ATCC 29140 / PCC 7202)</name>
    <dbReference type="NCBI Taxonomy" id="292563"/>
    <lineage>
        <taxon>Bacteria</taxon>
        <taxon>Bacillati</taxon>
        <taxon>Cyanobacteriota</taxon>
        <taxon>Cyanophyceae</taxon>
        <taxon>Oscillatoriophycideae</taxon>
        <taxon>Chroococcales</taxon>
        <taxon>Geminocystaceae</taxon>
        <taxon>Cyanobacterium</taxon>
    </lineage>
</organism>
<keyword evidence="4" id="KW-1185">Reference proteome</keyword>
<evidence type="ECO:0000256" key="2">
    <source>
        <dbReference type="SAM" id="MobiDB-lite"/>
    </source>
</evidence>
<reference evidence="4" key="1">
    <citation type="journal article" date="2013" name="Proc. Natl. Acad. Sci. U.S.A.">
        <title>Improving the coverage of the cyanobacterial phylum using diversity-driven genome sequencing.</title>
        <authorList>
            <person name="Shih P.M."/>
            <person name="Wu D."/>
            <person name="Latifi A."/>
            <person name="Axen S.D."/>
            <person name="Fewer D.P."/>
            <person name="Talla E."/>
            <person name="Calteau A."/>
            <person name="Cai F."/>
            <person name="Tandeau de Marsac N."/>
            <person name="Rippka R."/>
            <person name="Herdman M."/>
            <person name="Sivonen K."/>
            <person name="Coursin T."/>
            <person name="Laurent T."/>
            <person name="Goodwin L."/>
            <person name="Nolan M."/>
            <person name="Davenport K.W."/>
            <person name="Han C.S."/>
            <person name="Rubin E.M."/>
            <person name="Eisen J.A."/>
            <person name="Woyke T."/>
            <person name="Gugger M."/>
            <person name="Kerfeld C.A."/>
        </authorList>
    </citation>
    <scope>NUCLEOTIDE SEQUENCE [LARGE SCALE GENOMIC DNA]</scope>
    <source>
        <strain evidence="4">ATCC 29140 / PCC 7202</strain>
    </source>
</reference>
<dbReference type="HOGENOM" id="CLU_026708_0_0_3"/>